<proteinExistence type="predicted"/>
<dbReference type="Gene3D" id="1.20.140.10">
    <property type="entry name" value="Butyryl-CoA Dehydrogenase, subunit A, domain 3"/>
    <property type="match status" value="1"/>
</dbReference>
<comment type="caution">
    <text evidence="4">The sequence shown here is derived from an EMBL/GenBank/DDBJ whole genome shotgun (WGS) entry which is preliminary data.</text>
</comment>
<dbReference type="Proteomes" id="UP000762676">
    <property type="component" value="Unassembled WGS sequence"/>
</dbReference>
<organism evidence="4 5">
    <name type="scientific">Elysia marginata</name>
    <dbReference type="NCBI Taxonomy" id="1093978"/>
    <lineage>
        <taxon>Eukaryota</taxon>
        <taxon>Metazoa</taxon>
        <taxon>Spiralia</taxon>
        <taxon>Lophotrochozoa</taxon>
        <taxon>Mollusca</taxon>
        <taxon>Gastropoda</taxon>
        <taxon>Heterobranchia</taxon>
        <taxon>Euthyneura</taxon>
        <taxon>Panpulmonata</taxon>
        <taxon>Sacoglossa</taxon>
        <taxon>Placobranchoidea</taxon>
        <taxon>Plakobranchidae</taxon>
        <taxon>Elysia</taxon>
    </lineage>
</organism>
<evidence type="ECO:0000313" key="5">
    <source>
        <dbReference type="Proteomes" id="UP000762676"/>
    </source>
</evidence>
<evidence type="ECO:0000259" key="2">
    <source>
        <dbReference type="Pfam" id="PF00441"/>
    </source>
</evidence>
<evidence type="ECO:0000256" key="1">
    <source>
        <dbReference type="ARBA" id="ARBA00022630"/>
    </source>
</evidence>
<dbReference type="AlphaFoldDB" id="A0AAV4JLG0"/>
<dbReference type="GO" id="GO:0003995">
    <property type="term" value="F:acyl-CoA dehydrogenase activity"/>
    <property type="evidence" value="ECO:0007669"/>
    <property type="project" value="InterPro"/>
</dbReference>
<dbReference type="EMBL" id="BMAT01010274">
    <property type="protein sequence ID" value="GFS23539.1"/>
    <property type="molecule type" value="Genomic_DNA"/>
</dbReference>
<feature type="domain" description="Acyl-CoA dehydrogenase 11-like C-terminal" evidence="3">
    <location>
        <begin position="78"/>
        <end position="143"/>
    </location>
</feature>
<dbReference type="Pfam" id="PF22217">
    <property type="entry name" value="ACDH-11_C"/>
    <property type="match status" value="1"/>
</dbReference>
<dbReference type="Pfam" id="PF00441">
    <property type="entry name" value="Acyl-CoA_dh_1"/>
    <property type="match status" value="1"/>
</dbReference>
<dbReference type="InterPro" id="IPR009075">
    <property type="entry name" value="AcylCo_DH/oxidase_C"/>
</dbReference>
<dbReference type="PANTHER" id="PTHR42707">
    <property type="entry name" value="ACYL-COA DEHYDROGENASE"/>
    <property type="match status" value="1"/>
</dbReference>
<reference evidence="4 5" key="1">
    <citation type="journal article" date="2021" name="Elife">
        <title>Chloroplast acquisition without the gene transfer in kleptoplastic sea slugs, Plakobranchus ocellatus.</title>
        <authorList>
            <person name="Maeda T."/>
            <person name="Takahashi S."/>
            <person name="Yoshida T."/>
            <person name="Shimamura S."/>
            <person name="Takaki Y."/>
            <person name="Nagai Y."/>
            <person name="Toyoda A."/>
            <person name="Suzuki Y."/>
            <person name="Arimoto A."/>
            <person name="Ishii H."/>
            <person name="Satoh N."/>
            <person name="Nishiyama T."/>
            <person name="Hasebe M."/>
            <person name="Maruyama T."/>
            <person name="Minagawa J."/>
            <person name="Obokata J."/>
            <person name="Shigenobu S."/>
        </authorList>
    </citation>
    <scope>NUCLEOTIDE SEQUENCE [LARGE SCALE GENOMIC DNA]</scope>
</reference>
<sequence>MQSVTVVSEGLECFGGQGYIEDTDLPRLLRDTQVTPIWEGTTNILSLDVLRAIRKSPLKSVASSDQQGFASVAGAAPKVLLNFRQDVLSRIAPAREKRSLQKEASKLGTAMDAVLSRWTGLDKSQQDMAARELAFSLARIYMDGVTVTLTCCVQEQTLKSSCQQLKISTWS</sequence>
<dbReference type="InterPro" id="IPR036250">
    <property type="entry name" value="AcylCo_DH-like_C"/>
</dbReference>
<dbReference type="InterPro" id="IPR052904">
    <property type="entry name" value="Acyl-CoA_dehydrogenase-like"/>
</dbReference>
<protein>
    <submittedName>
        <fullName evidence="4">Acyl-CoA dehydrogenase family member 11</fullName>
    </submittedName>
</protein>
<dbReference type="PANTHER" id="PTHR42707:SF2">
    <property type="entry name" value="ACD11 DEHYDROGENASE"/>
    <property type="match status" value="1"/>
</dbReference>
<dbReference type="PROSITE" id="PS00073">
    <property type="entry name" value="ACYL_COA_DH_2"/>
    <property type="match status" value="1"/>
</dbReference>
<dbReference type="InterPro" id="IPR053998">
    <property type="entry name" value="ACDH-11_C"/>
</dbReference>
<dbReference type="InterPro" id="IPR006089">
    <property type="entry name" value="Acyl-CoA_DH_CS"/>
</dbReference>
<feature type="domain" description="Acyl-CoA dehydrogenase/oxidase C-terminal" evidence="2">
    <location>
        <begin position="4"/>
        <end position="53"/>
    </location>
</feature>
<dbReference type="SUPFAM" id="SSF47203">
    <property type="entry name" value="Acyl-CoA dehydrogenase C-terminal domain-like"/>
    <property type="match status" value="1"/>
</dbReference>
<name>A0AAV4JLG0_9GAST</name>
<evidence type="ECO:0000313" key="4">
    <source>
        <dbReference type="EMBL" id="GFS23539.1"/>
    </source>
</evidence>
<accession>A0AAV4JLG0</accession>
<keyword evidence="5" id="KW-1185">Reference proteome</keyword>
<gene>
    <name evidence="4" type="ORF">ElyMa_005135800</name>
</gene>
<keyword evidence="1" id="KW-0285">Flavoprotein</keyword>
<evidence type="ECO:0000259" key="3">
    <source>
        <dbReference type="Pfam" id="PF22217"/>
    </source>
</evidence>